<accession>A0AAN8YPI1</accession>
<evidence type="ECO:0000313" key="1">
    <source>
        <dbReference type="EMBL" id="KAK6803054.1"/>
    </source>
</evidence>
<evidence type="ECO:0000313" key="2">
    <source>
        <dbReference type="Proteomes" id="UP001371456"/>
    </source>
</evidence>
<reference evidence="1 2" key="1">
    <citation type="submission" date="2024-02" db="EMBL/GenBank/DDBJ databases">
        <title>de novo genome assembly of Solanum bulbocastanum strain 11H21.</title>
        <authorList>
            <person name="Hosaka A.J."/>
        </authorList>
    </citation>
    <scope>NUCLEOTIDE SEQUENCE [LARGE SCALE GENOMIC DNA]</scope>
    <source>
        <tissue evidence="1">Young leaves</tissue>
    </source>
</reference>
<comment type="caution">
    <text evidence="1">The sequence shown here is derived from an EMBL/GenBank/DDBJ whole genome shotgun (WGS) entry which is preliminary data.</text>
</comment>
<gene>
    <name evidence="1" type="ORF">RDI58_000838</name>
</gene>
<dbReference type="Proteomes" id="UP001371456">
    <property type="component" value="Unassembled WGS sequence"/>
</dbReference>
<organism evidence="1 2">
    <name type="scientific">Solanum bulbocastanum</name>
    <name type="common">Wild potato</name>
    <dbReference type="NCBI Taxonomy" id="147425"/>
    <lineage>
        <taxon>Eukaryota</taxon>
        <taxon>Viridiplantae</taxon>
        <taxon>Streptophyta</taxon>
        <taxon>Embryophyta</taxon>
        <taxon>Tracheophyta</taxon>
        <taxon>Spermatophyta</taxon>
        <taxon>Magnoliopsida</taxon>
        <taxon>eudicotyledons</taxon>
        <taxon>Gunneridae</taxon>
        <taxon>Pentapetalae</taxon>
        <taxon>asterids</taxon>
        <taxon>lamiids</taxon>
        <taxon>Solanales</taxon>
        <taxon>Solanaceae</taxon>
        <taxon>Solanoideae</taxon>
        <taxon>Solaneae</taxon>
        <taxon>Solanum</taxon>
    </lineage>
</organism>
<dbReference type="AlphaFoldDB" id="A0AAN8YPI1"/>
<protein>
    <submittedName>
        <fullName evidence="1">Uncharacterized protein</fullName>
    </submittedName>
</protein>
<sequence length="41" mass="4888">MVSRRKEEEGLVEEKHLMISQSLLLYKHQRKIILQMVAGKH</sequence>
<dbReference type="EMBL" id="JBANQN010000001">
    <property type="protein sequence ID" value="KAK6803054.1"/>
    <property type="molecule type" value="Genomic_DNA"/>
</dbReference>
<keyword evidence="2" id="KW-1185">Reference proteome</keyword>
<name>A0AAN8YPI1_SOLBU</name>
<proteinExistence type="predicted"/>